<dbReference type="Proteomes" id="UP000481033">
    <property type="component" value="Unassembled WGS sequence"/>
</dbReference>
<accession>A0A6M0RJ06</accession>
<dbReference type="PROSITE" id="PS50846">
    <property type="entry name" value="HMA_2"/>
    <property type="match status" value="1"/>
</dbReference>
<dbReference type="InterPro" id="IPR036163">
    <property type="entry name" value="HMA_dom_sf"/>
</dbReference>
<evidence type="ECO:0000256" key="1">
    <source>
        <dbReference type="ARBA" id="ARBA00022723"/>
    </source>
</evidence>
<evidence type="ECO:0000313" key="4">
    <source>
        <dbReference type="Proteomes" id="UP000481033"/>
    </source>
</evidence>
<comment type="caution">
    <text evidence="3">The sequence shown here is derived from an EMBL/GenBank/DDBJ whole genome shotgun (WGS) entry which is preliminary data.</text>
</comment>
<protein>
    <submittedName>
        <fullName evidence="3">Copper chaperone</fullName>
    </submittedName>
</protein>
<evidence type="ECO:0000313" key="3">
    <source>
        <dbReference type="EMBL" id="NEZ56248.1"/>
    </source>
</evidence>
<dbReference type="SUPFAM" id="SSF55008">
    <property type="entry name" value="HMA, heavy metal-associated domain"/>
    <property type="match status" value="1"/>
</dbReference>
<dbReference type="Gene3D" id="3.30.70.100">
    <property type="match status" value="1"/>
</dbReference>
<dbReference type="Pfam" id="PF00403">
    <property type="entry name" value="HMA"/>
    <property type="match status" value="1"/>
</dbReference>
<dbReference type="GO" id="GO:0046872">
    <property type="term" value="F:metal ion binding"/>
    <property type="evidence" value="ECO:0007669"/>
    <property type="project" value="UniProtKB-KW"/>
</dbReference>
<dbReference type="AlphaFoldDB" id="A0A6M0RJ06"/>
<dbReference type="CDD" id="cd00371">
    <property type="entry name" value="HMA"/>
    <property type="match status" value="1"/>
</dbReference>
<dbReference type="InterPro" id="IPR017969">
    <property type="entry name" value="Heavy-metal-associated_CS"/>
</dbReference>
<evidence type="ECO:0000259" key="2">
    <source>
        <dbReference type="PROSITE" id="PS50846"/>
    </source>
</evidence>
<name>A0A6M0RJ06_9CYAN</name>
<proteinExistence type="predicted"/>
<dbReference type="InterPro" id="IPR006121">
    <property type="entry name" value="HMA_dom"/>
</dbReference>
<sequence length="64" mass="6648">MAMQLKVSSIVCDGCADTITKAITELDPGAKVNINVETKEVSAETSASENAVREAIAAKGHTVE</sequence>
<feature type="domain" description="HMA" evidence="2">
    <location>
        <begin position="1"/>
        <end position="64"/>
    </location>
</feature>
<gene>
    <name evidence="3" type="ORF">DXZ20_11315</name>
</gene>
<reference evidence="3 4" key="1">
    <citation type="journal article" date="2020" name="Microb. Ecol.">
        <title>Ecogenomics of the Marine Benthic Filamentous Cyanobacterium Adonisia.</title>
        <authorList>
            <person name="Walter J.M."/>
            <person name="Coutinho F.H."/>
            <person name="Leomil L."/>
            <person name="Hargreaves P.I."/>
            <person name="Campeao M.E."/>
            <person name="Vieira V.V."/>
            <person name="Silva B.S."/>
            <person name="Fistarol G.O."/>
            <person name="Salomon P.S."/>
            <person name="Sawabe T."/>
            <person name="Mino S."/>
            <person name="Hosokawa M."/>
            <person name="Miyashita H."/>
            <person name="Maruyama F."/>
            <person name="van Verk M.C."/>
            <person name="Dutilh B.E."/>
            <person name="Thompson C.C."/>
            <person name="Thompson F.L."/>
        </authorList>
    </citation>
    <scope>NUCLEOTIDE SEQUENCE [LARGE SCALE GENOMIC DNA]</scope>
    <source>
        <strain evidence="3 4">CCMR0081</strain>
    </source>
</reference>
<organism evidence="3 4">
    <name type="scientific">Adonisia turfae CCMR0081</name>
    <dbReference type="NCBI Taxonomy" id="2292702"/>
    <lineage>
        <taxon>Bacteria</taxon>
        <taxon>Bacillati</taxon>
        <taxon>Cyanobacteriota</taxon>
        <taxon>Adonisia</taxon>
        <taxon>Adonisia turfae</taxon>
    </lineage>
</organism>
<keyword evidence="1" id="KW-0479">Metal-binding</keyword>
<dbReference type="PROSITE" id="PS01047">
    <property type="entry name" value="HMA_1"/>
    <property type="match status" value="1"/>
</dbReference>
<dbReference type="EMBL" id="QXHD01000004">
    <property type="protein sequence ID" value="NEZ56248.1"/>
    <property type="molecule type" value="Genomic_DNA"/>
</dbReference>
<keyword evidence="4" id="KW-1185">Reference proteome</keyword>
<dbReference type="RefSeq" id="WP_163698229.1">
    <property type="nucleotide sequence ID" value="NZ_QXHD01000004.1"/>
</dbReference>